<dbReference type="Proteomes" id="UP000604765">
    <property type="component" value="Unassembled WGS sequence"/>
</dbReference>
<dbReference type="SMART" id="SM00530">
    <property type="entry name" value="HTH_XRE"/>
    <property type="match status" value="1"/>
</dbReference>
<gene>
    <name evidence="2" type="ORF">YK48G_22100</name>
</gene>
<organism evidence="2 3">
    <name type="scientific">Lentilactobacillus fungorum</name>
    <dbReference type="NCBI Taxonomy" id="2201250"/>
    <lineage>
        <taxon>Bacteria</taxon>
        <taxon>Bacillati</taxon>
        <taxon>Bacillota</taxon>
        <taxon>Bacilli</taxon>
        <taxon>Lactobacillales</taxon>
        <taxon>Lactobacillaceae</taxon>
        <taxon>Lentilactobacillus</taxon>
    </lineage>
</organism>
<dbReference type="Pfam" id="PF01381">
    <property type="entry name" value="HTH_3"/>
    <property type="match status" value="1"/>
</dbReference>
<dbReference type="RefSeq" id="WP_203630769.1">
    <property type="nucleotide sequence ID" value="NZ_BNJR01000017.1"/>
</dbReference>
<evidence type="ECO:0000313" key="3">
    <source>
        <dbReference type="Proteomes" id="UP000604765"/>
    </source>
</evidence>
<dbReference type="InterPro" id="IPR001387">
    <property type="entry name" value="Cro/C1-type_HTH"/>
</dbReference>
<reference evidence="2 3" key="1">
    <citation type="journal article" date="2021" name="Int. J. Syst. Evol. Microbiol.">
        <title>Lentilactobacillus fungorum sp. nov., isolated from spent mushroom substrates.</title>
        <authorList>
            <person name="Tohno M."/>
            <person name="Tanizawa Y."/>
            <person name="Kojima Y."/>
            <person name="Sakamoto M."/>
            <person name="Ohkuma M."/>
            <person name="Kobayashi H."/>
        </authorList>
    </citation>
    <scope>NUCLEOTIDE SEQUENCE [LARGE SCALE GENOMIC DNA]</scope>
    <source>
        <strain evidence="2 3">YK48G</strain>
    </source>
</reference>
<dbReference type="CDD" id="cd00093">
    <property type="entry name" value="HTH_XRE"/>
    <property type="match status" value="1"/>
</dbReference>
<dbReference type="EMBL" id="BNJR01000017">
    <property type="protein sequence ID" value="GHP14785.1"/>
    <property type="molecule type" value="Genomic_DNA"/>
</dbReference>
<protein>
    <recommendedName>
        <fullName evidence="1">HTH cro/C1-type domain-containing protein</fullName>
    </recommendedName>
</protein>
<feature type="domain" description="HTH cro/C1-type" evidence="1">
    <location>
        <begin position="92"/>
        <end position="146"/>
    </location>
</feature>
<dbReference type="InterPro" id="IPR010982">
    <property type="entry name" value="Lambda_DNA-bd_dom_sf"/>
</dbReference>
<keyword evidence="3" id="KW-1185">Reference proteome</keyword>
<name>A0ABQ3W0T5_9LACO</name>
<sequence length="147" mass="16023">MTKDELVARLNTPNKQINDNQPGSPAYEQAAETLQQLVFGNIGIKEAHFLAQALGRPLTNEETAAVILGAESHEPLNHAIKLPVEADAAYTIRDERNRMGMTQVELAKRIGLTQSQLAKIETGHAAISLVTLQRAMKVLGKTFVVGR</sequence>
<comment type="caution">
    <text evidence="2">The sequence shown here is derived from an EMBL/GenBank/DDBJ whole genome shotgun (WGS) entry which is preliminary data.</text>
</comment>
<dbReference type="Gene3D" id="1.10.260.40">
    <property type="entry name" value="lambda repressor-like DNA-binding domains"/>
    <property type="match status" value="1"/>
</dbReference>
<proteinExistence type="predicted"/>
<accession>A0ABQ3W0T5</accession>
<evidence type="ECO:0000259" key="1">
    <source>
        <dbReference type="PROSITE" id="PS50943"/>
    </source>
</evidence>
<dbReference type="SUPFAM" id="SSF47413">
    <property type="entry name" value="lambda repressor-like DNA-binding domains"/>
    <property type="match status" value="1"/>
</dbReference>
<evidence type="ECO:0000313" key="2">
    <source>
        <dbReference type="EMBL" id="GHP14785.1"/>
    </source>
</evidence>
<dbReference type="PROSITE" id="PS50943">
    <property type="entry name" value="HTH_CROC1"/>
    <property type="match status" value="1"/>
</dbReference>